<dbReference type="InterPro" id="IPR022496">
    <property type="entry name" value="T6A_TsaB"/>
</dbReference>
<dbReference type="AlphaFoldDB" id="A0A1U7M835"/>
<dbReference type="EMBL" id="LTDM01000006">
    <property type="protein sequence ID" value="OLS03483.1"/>
    <property type="molecule type" value="Genomic_DNA"/>
</dbReference>
<feature type="domain" description="Gcp-like" evidence="1">
    <location>
        <begin position="34"/>
        <end position="224"/>
    </location>
</feature>
<dbReference type="PANTHER" id="PTHR11735">
    <property type="entry name" value="TRNA N6-ADENOSINE THREONYLCARBAMOYLTRANSFERASE"/>
    <property type="match status" value="1"/>
</dbReference>
<gene>
    <name evidence="2" type="primary">tsaB</name>
    <name evidence="2" type="ORF">TICRE_04770</name>
</gene>
<sequence length="231" mass="25915">MKVLGIDTSTKVATIAVIDEEKVIGEYSLSKDMSHSEKLIPMVKEVLDNIELKIGDIDLFAVGLGPGSFTGLRIGVATVKSFAHLFDKPIVGVSTLEALAHNMYLNNSIIMPMLDARRDRVYTALYRFEDSKIEEIESSQILEIENIKEKLETYSSIIVNGEGSLVYREEIKKALGKKVKFASSGQNMPRGVSICELALEKYHEGKRDDLFTLTPDYIRPSQAERELKEKR</sequence>
<evidence type="ECO:0000313" key="2">
    <source>
        <dbReference type="EMBL" id="OLS03483.1"/>
    </source>
</evidence>
<dbReference type="CDD" id="cd24032">
    <property type="entry name" value="ASKHA_NBD_TsaB"/>
    <property type="match status" value="1"/>
</dbReference>
<reference evidence="2 3" key="1">
    <citation type="submission" date="2016-02" db="EMBL/GenBank/DDBJ databases">
        <title>Genome sequence of Tissierella creatinophila DSM 6911.</title>
        <authorList>
            <person name="Poehlein A."/>
            <person name="Daniel R."/>
        </authorList>
    </citation>
    <scope>NUCLEOTIDE SEQUENCE [LARGE SCALE GENOMIC DNA]</scope>
    <source>
        <strain evidence="2 3">DSM 6911</strain>
    </source>
</reference>
<dbReference type="RefSeq" id="WP_075724747.1">
    <property type="nucleotide sequence ID" value="NZ_LTDM01000006.1"/>
</dbReference>
<dbReference type="InterPro" id="IPR000905">
    <property type="entry name" value="Gcp-like_dom"/>
</dbReference>
<dbReference type="GO" id="GO:0005829">
    <property type="term" value="C:cytosol"/>
    <property type="evidence" value="ECO:0007669"/>
    <property type="project" value="TreeGrafter"/>
</dbReference>
<keyword evidence="3" id="KW-1185">Reference proteome</keyword>
<evidence type="ECO:0000313" key="3">
    <source>
        <dbReference type="Proteomes" id="UP000186112"/>
    </source>
</evidence>
<organism evidence="2 3">
    <name type="scientific">Tissierella creatinophila DSM 6911</name>
    <dbReference type="NCBI Taxonomy" id="1123403"/>
    <lineage>
        <taxon>Bacteria</taxon>
        <taxon>Bacillati</taxon>
        <taxon>Bacillota</taxon>
        <taxon>Tissierellia</taxon>
        <taxon>Tissierellales</taxon>
        <taxon>Tissierellaceae</taxon>
        <taxon>Tissierella</taxon>
    </lineage>
</organism>
<comment type="caution">
    <text evidence="2">The sequence shown here is derived from an EMBL/GenBank/DDBJ whole genome shotgun (WGS) entry which is preliminary data.</text>
</comment>
<name>A0A1U7M835_TISCR</name>
<dbReference type="InterPro" id="IPR043129">
    <property type="entry name" value="ATPase_NBD"/>
</dbReference>
<dbReference type="SUPFAM" id="SSF53067">
    <property type="entry name" value="Actin-like ATPase domain"/>
    <property type="match status" value="2"/>
</dbReference>
<dbReference type="Gene3D" id="3.30.420.40">
    <property type="match status" value="2"/>
</dbReference>
<dbReference type="Pfam" id="PF00814">
    <property type="entry name" value="TsaD"/>
    <property type="match status" value="1"/>
</dbReference>
<dbReference type="Proteomes" id="UP000186112">
    <property type="component" value="Unassembled WGS sequence"/>
</dbReference>
<dbReference type="GO" id="GO:0002949">
    <property type="term" value="P:tRNA threonylcarbamoyladenosine modification"/>
    <property type="evidence" value="ECO:0007669"/>
    <property type="project" value="InterPro"/>
</dbReference>
<dbReference type="OrthoDB" id="9784166at2"/>
<accession>A0A1U7M835</accession>
<dbReference type="PANTHER" id="PTHR11735:SF11">
    <property type="entry name" value="TRNA THREONYLCARBAMOYLADENOSINE BIOSYNTHESIS PROTEIN TSAB"/>
    <property type="match status" value="1"/>
</dbReference>
<evidence type="ECO:0000259" key="1">
    <source>
        <dbReference type="Pfam" id="PF00814"/>
    </source>
</evidence>
<protein>
    <submittedName>
        <fullName evidence="2">tRNA threonylcarbamoyladenosine biosynthesis protein TsaB</fullName>
    </submittedName>
</protein>
<dbReference type="NCBIfam" id="TIGR03725">
    <property type="entry name" value="T6A_YeaZ"/>
    <property type="match status" value="1"/>
</dbReference>
<proteinExistence type="predicted"/>